<dbReference type="EMBL" id="BKBW01000012">
    <property type="protein sequence ID" value="GEQ77395.1"/>
    <property type="molecule type" value="Genomic_DNA"/>
</dbReference>
<reference evidence="1 2" key="1">
    <citation type="journal article" date="2019" name="Microbiol. Resour. Announc.">
        <title>Draft Genome Sequence of Comamonas testosteroni TA441, a Bacterium That Has a Cryptic Phenol Degradation Gene Cluster.</title>
        <authorList>
            <person name="Arai H."/>
            <person name="Ishii M."/>
        </authorList>
    </citation>
    <scope>NUCLEOTIDE SEQUENCE [LARGE SCALE GENOMIC DNA]</scope>
    <source>
        <strain evidence="1 2">TA441</strain>
    </source>
</reference>
<dbReference type="Proteomes" id="UP000323105">
    <property type="component" value="Unassembled WGS sequence"/>
</dbReference>
<name>A0A5A7ML23_COMTE</name>
<evidence type="ECO:0000313" key="1">
    <source>
        <dbReference type="EMBL" id="GEQ77395.1"/>
    </source>
</evidence>
<protein>
    <submittedName>
        <fullName evidence="1">Uncharacterized protein</fullName>
    </submittedName>
</protein>
<gene>
    <name evidence="1" type="ORF">CTTA_4400</name>
</gene>
<accession>A0A5A7ML23</accession>
<dbReference type="AlphaFoldDB" id="A0A5A7ML23"/>
<proteinExistence type="predicted"/>
<evidence type="ECO:0000313" key="2">
    <source>
        <dbReference type="Proteomes" id="UP000323105"/>
    </source>
</evidence>
<dbReference type="RefSeq" id="WP_149356807.1">
    <property type="nucleotide sequence ID" value="NZ_BKBW01000012.1"/>
</dbReference>
<organism evidence="1 2">
    <name type="scientific">Comamonas testosteroni</name>
    <name type="common">Pseudomonas testosteroni</name>
    <dbReference type="NCBI Taxonomy" id="285"/>
    <lineage>
        <taxon>Bacteria</taxon>
        <taxon>Pseudomonadati</taxon>
        <taxon>Pseudomonadota</taxon>
        <taxon>Betaproteobacteria</taxon>
        <taxon>Burkholderiales</taxon>
        <taxon>Comamonadaceae</taxon>
        <taxon>Comamonas</taxon>
    </lineage>
</organism>
<sequence length="91" mass="10097">MTTPHFSGASLTAAAQTAKQTPIAATPEWAHAMELLLQQIVFVLDVEGRDSFTTRKVARWNNQCIHEMLRTGSVPLPVIEELQRVAVRVLT</sequence>
<comment type="caution">
    <text evidence="1">The sequence shown here is derived from an EMBL/GenBank/DDBJ whole genome shotgun (WGS) entry which is preliminary data.</text>
</comment>